<reference evidence="1 2" key="1">
    <citation type="submission" date="2014-01" db="EMBL/GenBank/DDBJ databases">
        <title>Development of a Comparative Genomic Fingerprinting Assay for High Resolution Genotyping of Arcobacter butzleri.</title>
        <authorList>
            <person name="Webb A.L."/>
            <person name="Inglis G.D."/>
            <person name="Kruczkiewicz P."/>
            <person name="Selinger L.B."/>
            <person name="Taboada E.N."/>
        </authorList>
    </citation>
    <scope>NUCLEOTIDE SEQUENCE [LARGE SCALE GENOMIC DNA]</scope>
    <source>
        <strain evidence="1 2">L351</strain>
    </source>
</reference>
<organism evidence="1 2">
    <name type="scientific">Aliarcobacter butzleri L351</name>
    <dbReference type="NCBI Taxonomy" id="1447259"/>
    <lineage>
        <taxon>Bacteria</taxon>
        <taxon>Pseudomonadati</taxon>
        <taxon>Campylobacterota</taxon>
        <taxon>Epsilonproteobacteria</taxon>
        <taxon>Campylobacterales</taxon>
        <taxon>Arcobacteraceae</taxon>
        <taxon>Aliarcobacter</taxon>
    </lineage>
</organism>
<dbReference type="AlphaFoldDB" id="A0A837J576"/>
<dbReference type="Proteomes" id="UP000035526">
    <property type="component" value="Unassembled WGS sequence"/>
</dbReference>
<name>A0A837J576_9BACT</name>
<dbReference type="EMBL" id="JAIS01000085">
    <property type="protein sequence ID" value="KLE00570.1"/>
    <property type="molecule type" value="Genomic_DNA"/>
</dbReference>
<dbReference type="RefSeq" id="WP_046991883.1">
    <property type="nucleotide sequence ID" value="NZ_JAIS01000085.1"/>
</dbReference>
<accession>A0A837J576</accession>
<proteinExistence type="predicted"/>
<comment type="caution">
    <text evidence="1">The sequence shown here is derived from an EMBL/GenBank/DDBJ whole genome shotgun (WGS) entry which is preliminary data.</text>
</comment>
<evidence type="ECO:0000313" key="1">
    <source>
        <dbReference type="EMBL" id="KLE00570.1"/>
    </source>
</evidence>
<protein>
    <recommendedName>
        <fullName evidence="3">Lipoprotein</fullName>
    </recommendedName>
</protein>
<evidence type="ECO:0008006" key="3">
    <source>
        <dbReference type="Google" id="ProtNLM"/>
    </source>
</evidence>
<gene>
    <name evidence="1" type="ORF">AF76_07585</name>
</gene>
<dbReference type="PROSITE" id="PS51257">
    <property type="entry name" value="PROKAR_LIPOPROTEIN"/>
    <property type="match status" value="1"/>
</dbReference>
<evidence type="ECO:0000313" key="2">
    <source>
        <dbReference type="Proteomes" id="UP000035526"/>
    </source>
</evidence>
<sequence length="157" mass="17850">MKYVLFILIMILISGCASKYKEPTIGEYATITIPHNKTKYNFGFSGESYLISILNETSCVDSWQIIEEKNKDKEFETIKIPVGKNIAINSFLYSGNSNCRLVGTFKSEIGKNYALSSKIIGDTCYMYVSEKNNNQEIFIKINILKIENSMTGKMCFK</sequence>